<protein>
    <submittedName>
        <fullName evidence="1">Uncharacterized protein</fullName>
    </submittedName>
</protein>
<reference evidence="1" key="1">
    <citation type="submission" date="2018-06" db="EMBL/GenBank/DDBJ databases">
        <authorList>
            <person name="Zhirakovskaya E."/>
        </authorList>
    </citation>
    <scope>NUCLEOTIDE SEQUENCE</scope>
</reference>
<evidence type="ECO:0000313" key="1">
    <source>
        <dbReference type="EMBL" id="VAW00090.1"/>
    </source>
</evidence>
<gene>
    <name evidence="1" type="ORF">MNBD_ACTINO01-642</name>
</gene>
<name>A0A3B0S728_9ZZZZ</name>
<dbReference type="EMBL" id="UOEI01000274">
    <property type="protein sequence ID" value="VAW00090.1"/>
    <property type="molecule type" value="Genomic_DNA"/>
</dbReference>
<accession>A0A3B0S728</accession>
<dbReference type="AlphaFoldDB" id="A0A3B0S728"/>
<organism evidence="1">
    <name type="scientific">hydrothermal vent metagenome</name>
    <dbReference type="NCBI Taxonomy" id="652676"/>
    <lineage>
        <taxon>unclassified sequences</taxon>
        <taxon>metagenomes</taxon>
        <taxon>ecological metagenomes</taxon>
    </lineage>
</organism>
<proteinExistence type="predicted"/>
<sequence length="55" mass="5856">MRSVSDEPGGWGLELLLVPLGFSPSWLEDSLVPEPLPYRARGLAVPLAQGLACPP</sequence>